<evidence type="ECO:0000256" key="1">
    <source>
        <dbReference type="ARBA" id="ARBA00004651"/>
    </source>
</evidence>
<protein>
    <submittedName>
        <fullName evidence="10">PTS sugar transporter subunit IIC</fullName>
    </submittedName>
</protein>
<evidence type="ECO:0000313" key="11">
    <source>
        <dbReference type="Proteomes" id="UP001454086"/>
    </source>
</evidence>
<keyword evidence="11" id="KW-1185">Reference proteome</keyword>
<feature type="transmembrane region" description="Helical" evidence="9">
    <location>
        <begin position="219"/>
        <end position="252"/>
    </location>
</feature>
<keyword evidence="4 10" id="KW-0762">Sugar transport</keyword>
<evidence type="ECO:0000256" key="6">
    <source>
        <dbReference type="ARBA" id="ARBA00022692"/>
    </source>
</evidence>
<evidence type="ECO:0000256" key="9">
    <source>
        <dbReference type="SAM" id="Phobius"/>
    </source>
</evidence>
<evidence type="ECO:0000256" key="2">
    <source>
        <dbReference type="ARBA" id="ARBA00022448"/>
    </source>
</evidence>
<feature type="transmembrane region" description="Helical" evidence="9">
    <location>
        <begin position="145"/>
        <end position="167"/>
    </location>
</feature>
<comment type="subcellular location">
    <subcellularLocation>
        <location evidence="1">Cell membrane</location>
        <topology evidence="1">Multi-pass membrane protein</topology>
    </subcellularLocation>
</comment>
<sequence>MSVLQIIAISLFVYLGSIGSIVGNTIGWYTLGRPLVASFVVGVIMGDLQTAMVVGIALQIMYMGNVTPGGAVAWDLSYATYIGTAGALVFGKGMESTQVIGLAVVFAGIGGLVGQMVWNLSYALNLPLNRLANKYAEAGETGKMYIPNVVCGQLIGLACRFIPAVILLTTMTAASAQADFASMIPGWLTTLLSTFGGMMAALGMGIIISFLLKKQWQICIFLLGFVLVTYFNLNTMAVAVIATLLAVIYYVFQIEQKEARV</sequence>
<keyword evidence="2" id="KW-0813">Transport</keyword>
<name>A0ABV1D6H6_9FIRM</name>
<feature type="transmembrane region" description="Helical" evidence="9">
    <location>
        <begin position="187"/>
        <end position="212"/>
    </location>
</feature>
<feature type="transmembrane region" description="Helical" evidence="9">
    <location>
        <begin position="7"/>
        <end position="29"/>
    </location>
</feature>
<reference evidence="10 11" key="1">
    <citation type="submission" date="2024-03" db="EMBL/GenBank/DDBJ databases">
        <title>Human intestinal bacterial collection.</title>
        <authorList>
            <person name="Pauvert C."/>
            <person name="Hitch T.C.A."/>
            <person name="Clavel T."/>
        </authorList>
    </citation>
    <scope>NUCLEOTIDE SEQUENCE [LARGE SCALE GENOMIC DNA]</scope>
    <source>
        <strain evidence="10 11">CLA-SR-H021</strain>
    </source>
</reference>
<accession>A0ABV1D6H6</accession>
<dbReference type="Pfam" id="PF03609">
    <property type="entry name" value="EII-Sor"/>
    <property type="match status" value="1"/>
</dbReference>
<feature type="transmembrane region" description="Helical" evidence="9">
    <location>
        <begin position="35"/>
        <end position="60"/>
    </location>
</feature>
<keyword evidence="7 9" id="KW-1133">Transmembrane helix</keyword>
<keyword evidence="6 9" id="KW-0812">Transmembrane</keyword>
<feature type="transmembrane region" description="Helical" evidence="9">
    <location>
        <begin position="72"/>
        <end position="93"/>
    </location>
</feature>
<comment type="caution">
    <text evidence="10">The sequence shown here is derived from an EMBL/GenBank/DDBJ whole genome shotgun (WGS) entry which is preliminary data.</text>
</comment>
<dbReference type="Proteomes" id="UP001454086">
    <property type="component" value="Unassembled WGS sequence"/>
</dbReference>
<gene>
    <name evidence="10" type="ORF">WMQ36_13570</name>
</gene>
<dbReference type="PROSITE" id="PS51106">
    <property type="entry name" value="PTS_EIIC_TYPE_4"/>
    <property type="match status" value="1"/>
</dbReference>
<evidence type="ECO:0000313" key="10">
    <source>
        <dbReference type="EMBL" id="MEQ2426005.1"/>
    </source>
</evidence>
<organism evidence="10 11">
    <name type="scientific">Enterocloster hominis</name>
    <name type="common">ex Hitch et al. 2024</name>
    <dbReference type="NCBI Taxonomy" id="1917870"/>
    <lineage>
        <taxon>Bacteria</taxon>
        <taxon>Bacillati</taxon>
        <taxon>Bacillota</taxon>
        <taxon>Clostridia</taxon>
        <taxon>Lachnospirales</taxon>
        <taxon>Lachnospiraceae</taxon>
        <taxon>Enterocloster</taxon>
    </lineage>
</organism>
<proteinExistence type="predicted"/>
<feature type="transmembrane region" description="Helical" evidence="9">
    <location>
        <begin position="99"/>
        <end position="124"/>
    </location>
</feature>
<evidence type="ECO:0000256" key="4">
    <source>
        <dbReference type="ARBA" id="ARBA00022597"/>
    </source>
</evidence>
<dbReference type="EMBL" id="JBBMFM010000048">
    <property type="protein sequence ID" value="MEQ2426005.1"/>
    <property type="molecule type" value="Genomic_DNA"/>
</dbReference>
<keyword evidence="3" id="KW-1003">Cell membrane</keyword>
<dbReference type="RefSeq" id="WP_025485782.1">
    <property type="nucleotide sequence ID" value="NZ_JBBMFM010000048.1"/>
</dbReference>
<dbReference type="InterPro" id="IPR004700">
    <property type="entry name" value="PTS_IIC_man"/>
</dbReference>
<evidence type="ECO:0000256" key="5">
    <source>
        <dbReference type="ARBA" id="ARBA00022683"/>
    </source>
</evidence>
<evidence type="ECO:0000256" key="8">
    <source>
        <dbReference type="ARBA" id="ARBA00023136"/>
    </source>
</evidence>
<keyword evidence="5" id="KW-0598">Phosphotransferase system</keyword>
<evidence type="ECO:0000256" key="3">
    <source>
        <dbReference type="ARBA" id="ARBA00022475"/>
    </source>
</evidence>
<keyword evidence="8 9" id="KW-0472">Membrane</keyword>
<evidence type="ECO:0000256" key="7">
    <source>
        <dbReference type="ARBA" id="ARBA00022989"/>
    </source>
</evidence>